<feature type="compositionally biased region" description="Polar residues" evidence="1">
    <location>
        <begin position="53"/>
        <end position="71"/>
    </location>
</feature>
<evidence type="ECO:0000313" key="3">
    <source>
        <dbReference type="Proteomes" id="UP001143981"/>
    </source>
</evidence>
<name>A0A9W8CP24_9FUNG</name>
<protein>
    <submittedName>
        <fullName evidence="2">Uncharacterized protein</fullName>
    </submittedName>
</protein>
<feature type="region of interest" description="Disordered" evidence="1">
    <location>
        <begin position="1"/>
        <end position="75"/>
    </location>
</feature>
<gene>
    <name evidence="2" type="ORF">LPJ61_006643</name>
</gene>
<reference evidence="2" key="1">
    <citation type="submission" date="2022-07" db="EMBL/GenBank/DDBJ databases">
        <title>Phylogenomic reconstructions and comparative analyses of Kickxellomycotina fungi.</title>
        <authorList>
            <person name="Reynolds N.K."/>
            <person name="Stajich J.E."/>
            <person name="Barry K."/>
            <person name="Grigoriev I.V."/>
            <person name="Crous P."/>
            <person name="Smith M.E."/>
        </authorList>
    </citation>
    <scope>NUCLEOTIDE SEQUENCE</scope>
    <source>
        <strain evidence="2">BCRC 34381</strain>
    </source>
</reference>
<dbReference type="AlphaFoldDB" id="A0A9W8CP24"/>
<evidence type="ECO:0000256" key="1">
    <source>
        <dbReference type="SAM" id="MobiDB-lite"/>
    </source>
</evidence>
<feature type="compositionally biased region" description="Polar residues" evidence="1">
    <location>
        <begin position="1"/>
        <end position="12"/>
    </location>
</feature>
<proteinExistence type="predicted"/>
<dbReference type="Proteomes" id="UP001143981">
    <property type="component" value="Unassembled WGS sequence"/>
</dbReference>
<feature type="compositionally biased region" description="Low complexity" evidence="1">
    <location>
        <begin position="19"/>
        <end position="33"/>
    </location>
</feature>
<dbReference type="OrthoDB" id="5560930at2759"/>
<comment type="caution">
    <text evidence="2">The sequence shown here is derived from an EMBL/GenBank/DDBJ whole genome shotgun (WGS) entry which is preliminary data.</text>
</comment>
<accession>A0A9W8CP24</accession>
<keyword evidence="3" id="KW-1185">Reference proteome</keyword>
<sequence>MESLSPQDSENAANRIKRSLSTLLQRSSSVLRRGGPGARSPRQPGGGYGGHTRQCSESIPRTFARSSSPTPSLEDRAATAGDIACALAASHFFVSAANTAVSSLVGNSMVHVKVVMDGDTAVVVPMLRTMVFATARERILTKLFQGGVPLVESKSRTLAVRRRDGSMAPVVDNQTWRMAMEVAARAHSQQAKAAGAPPAMIAQPAALPLTTRTVVKLTLHLTSLALP</sequence>
<organism evidence="2 3">
    <name type="scientific">Coemansia biformis</name>
    <dbReference type="NCBI Taxonomy" id="1286918"/>
    <lineage>
        <taxon>Eukaryota</taxon>
        <taxon>Fungi</taxon>
        <taxon>Fungi incertae sedis</taxon>
        <taxon>Zoopagomycota</taxon>
        <taxon>Kickxellomycotina</taxon>
        <taxon>Kickxellomycetes</taxon>
        <taxon>Kickxellales</taxon>
        <taxon>Kickxellaceae</taxon>
        <taxon>Coemansia</taxon>
    </lineage>
</organism>
<evidence type="ECO:0000313" key="2">
    <source>
        <dbReference type="EMBL" id="KAJ1718407.1"/>
    </source>
</evidence>
<dbReference type="EMBL" id="JANBOI010003487">
    <property type="protein sequence ID" value="KAJ1718407.1"/>
    <property type="molecule type" value="Genomic_DNA"/>
</dbReference>